<dbReference type="InterPro" id="IPR023214">
    <property type="entry name" value="HAD_sf"/>
</dbReference>
<feature type="binding site" evidence="4">
    <location>
        <position position="61"/>
    </location>
    <ligand>
        <name>Mg(2+)</name>
        <dbReference type="ChEBI" id="CHEBI:18420"/>
    </ligand>
</feature>
<dbReference type="HOGENOM" id="CLU_043473_0_0_1"/>
<dbReference type="GO" id="GO:0016791">
    <property type="term" value="F:phosphatase activity"/>
    <property type="evidence" value="ECO:0007669"/>
    <property type="project" value="InterPro"/>
</dbReference>
<organism evidence="5 6">
    <name type="scientific">Tetranychus urticae</name>
    <name type="common">Two-spotted spider mite</name>
    <dbReference type="NCBI Taxonomy" id="32264"/>
    <lineage>
        <taxon>Eukaryota</taxon>
        <taxon>Metazoa</taxon>
        <taxon>Ecdysozoa</taxon>
        <taxon>Arthropoda</taxon>
        <taxon>Chelicerata</taxon>
        <taxon>Arachnida</taxon>
        <taxon>Acari</taxon>
        <taxon>Acariformes</taxon>
        <taxon>Trombidiformes</taxon>
        <taxon>Prostigmata</taxon>
        <taxon>Eleutherengona</taxon>
        <taxon>Raphignathae</taxon>
        <taxon>Tetranychoidea</taxon>
        <taxon>Tetranychidae</taxon>
        <taxon>Tetranychus</taxon>
    </lineage>
</organism>
<gene>
    <name evidence="5" type="primary">107364298</name>
</gene>
<dbReference type="Proteomes" id="UP000015104">
    <property type="component" value="Unassembled WGS sequence"/>
</dbReference>
<evidence type="ECO:0008006" key="7">
    <source>
        <dbReference type="Google" id="ProtNLM"/>
    </source>
</evidence>
<comment type="cofactor">
    <cofactor evidence="4">
        <name>Mg(2+)</name>
        <dbReference type="ChEBI" id="CHEBI:18420"/>
    </cofactor>
    <text evidence="4">Divalent metal ions. Mg(2+) is the most effective.</text>
</comment>
<dbReference type="PIRSF" id="PIRSF000915">
    <property type="entry name" value="PGP-type_phosphatase"/>
    <property type="match status" value="1"/>
</dbReference>
<feature type="binding site" evidence="3">
    <location>
        <position position="263"/>
    </location>
    <ligand>
        <name>substrate</name>
    </ligand>
</feature>
<dbReference type="NCBIfam" id="TIGR01452">
    <property type="entry name" value="PGP_euk"/>
    <property type="match status" value="1"/>
</dbReference>
<dbReference type="Pfam" id="PF13344">
    <property type="entry name" value="Hydrolase_6"/>
    <property type="match status" value="1"/>
</dbReference>
<accession>T1KHZ2</accession>
<evidence type="ECO:0000256" key="2">
    <source>
        <dbReference type="PIRSR" id="PIRSR000915-1"/>
    </source>
</evidence>
<dbReference type="EnsemblMetazoa" id="tetur11g06150.1">
    <property type="protein sequence ID" value="tetur11g06150.1"/>
    <property type="gene ID" value="tetur11g06150"/>
</dbReference>
<dbReference type="Gene3D" id="3.40.50.1000">
    <property type="entry name" value="HAD superfamily/HAD-like"/>
    <property type="match status" value="2"/>
</dbReference>
<evidence type="ECO:0000256" key="1">
    <source>
        <dbReference type="ARBA" id="ARBA00022801"/>
    </source>
</evidence>
<evidence type="ECO:0000313" key="6">
    <source>
        <dbReference type="Proteomes" id="UP000015104"/>
    </source>
</evidence>
<dbReference type="NCBIfam" id="TIGR01460">
    <property type="entry name" value="HAD-SF-IIA"/>
    <property type="match status" value="1"/>
</dbReference>
<feature type="active site" description="Nucleophile" evidence="2">
    <location>
        <position position="61"/>
    </location>
</feature>
<dbReference type="OrthoDB" id="413953at2759"/>
<dbReference type="eggNOG" id="KOG2882">
    <property type="taxonomic scope" value="Eukaryota"/>
</dbReference>
<dbReference type="EMBL" id="CAEY01000080">
    <property type="status" value="NOT_ANNOTATED_CDS"/>
    <property type="molecule type" value="Genomic_DNA"/>
</dbReference>
<dbReference type="InterPro" id="IPR036412">
    <property type="entry name" value="HAD-like_sf"/>
</dbReference>
<dbReference type="InterPro" id="IPR006349">
    <property type="entry name" value="PGP_euk"/>
</dbReference>
<proteinExistence type="predicted"/>
<dbReference type="PANTHER" id="PTHR19288:SF93">
    <property type="entry name" value="FI11325P-RELATED"/>
    <property type="match status" value="1"/>
</dbReference>
<evidence type="ECO:0000313" key="5">
    <source>
        <dbReference type="EnsemblMetazoa" id="tetur11g06150.1"/>
    </source>
</evidence>
<dbReference type="AlphaFoldDB" id="T1KHZ2"/>
<evidence type="ECO:0000256" key="4">
    <source>
        <dbReference type="PIRSR" id="PIRSR000915-3"/>
    </source>
</evidence>
<evidence type="ECO:0000256" key="3">
    <source>
        <dbReference type="PIRSR" id="PIRSR000915-2"/>
    </source>
</evidence>
<dbReference type="GO" id="GO:0046872">
    <property type="term" value="F:metal ion binding"/>
    <property type="evidence" value="ECO:0007669"/>
    <property type="project" value="UniProtKB-KW"/>
</dbReference>
<dbReference type="KEGG" id="tut:107364298"/>
<keyword evidence="6" id="KW-1185">Reference proteome</keyword>
<sequence length="348" mass="38514">MFKSCFRLKFNVSNCKKLTSSFNKFHREINTKANNMLETKLITGKNDIKSIVDDIDTIISDCDGVTWIEKRPIEGAADFFKKMRSMGKRIVFATNNSTKSRESLLVKLNSLGFESTIDEVMVTSFATAIALGKLSFTGKVFCLGSPVLRADIESAGFNVVPPSSQINEDEEEAKLFNGDGIDYHAIPFDPDVSAVVIGMTYKVSAIKLIKACTYISRVSPDLIMSTNTDFSFPGPKGVVIPGTGSYVQLIENVTKRKMFSIGKPNKTFFECIRHIHPTVNPDRTMVIGDRCDTDIAFGYNNGFKYKLLVGTGVNSLADVKQFADDKLEDLVPSHFAPSLNDLNLYLSD</sequence>
<feature type="active site" description="Proton donor" evidence="2">
    <location>
        <position position="63"/>
    </location>
</feature>
<dbReference type="PANTHER" id="PTHR19288">
    <property type="entry name" value="4-NITROPHENYLPHOSPHATASE-RELATED"/>
    <property type="match status" value="1"/>
</dbReference>
<dbReference type="GO" id="GO:0005737">
    <property type="term" value="C:cytoplasm"/>
    <property type="evidence" value="ECO:0007669"/>
    <property type="project" value="TreeGrafter"/>
</dbReference>
<protein>
    <recommendedName>
        <fullName evidence="7">4-nitrophenylphosphatase</fullName>
    </recommendedName>
</protein>
<reference evidence="6" key="1">
    <citation type="submission" date="2011-08" db="EMBL/GenBank/DDBJ databases">
        <authorList>
            <person name="Rombauts S."/>
        </authorList>
    </citation>
    <scope>NUCLEOTIDE SEQUENCE</scope>
    <source>
        <strain evidence="6">London</strain>
    </source>
</reference>
<dbReference type="OMA" id="PPMHRET"/>
<dbReference type="STRING" id="32264.T1KHZ2"/>
<dbReference type="Pfam" id="PF13242">
    <property type="entry name" value="Hydrolase_like"/>
    <property type="match status" value="1"/>
</dbReference>
<dbReference type="SUPFAM" id="SSF56784">
    <property type="entry name" value="HAD-like"/>
    <property type="match status" value="1"/>
</dbReference>
<reference evidence="5" key="2">
    <citation type="submission" date="2015-06" db="UniProtKB">
        <authorList>
            <consortium name="EnsemblMetazoa"/>
        </authorList>
    </citation>
    <scope>IDENTIFICATION</scope>
</reference>
<keyword evidence="4" id="KW-0460">Magnesium</keyword>
<dbReference type="InterPro" id="IPR006357">
    <property type="entry name" value="HAD-SF_hydro_IIA"/>
</dbReference>
<feature type="binding site" evidence="4">
    <location>
        <position position="63"/>
    </location>
    <ligand>
        <name>Mg(2+)</name>
        <dbReference type="ChEBI" id="CHEBI:18420"/>
    </ligand>
</feature>
<keyword evidence="4" id="KW-0479">Metal-binding</keyword>
<feature type="binding site" evidence="4">
    <location>
        <position position="289"/>
    </location>
    <ligand>
        <name>Mg(2+)</name>
        <dbReference type="ChEBI" id="CHEBI:18420"/>
    </ligand>
</feature>
<keyword evidence="1" id="KW-0378">Hydrolase</keyword>
<name>T1KHZ2_TETUR</name>